<dbReference type="PANTHER" id="PTHR33988:SF3">
    <property type="entry name" value="ENDORIBONUCLEASE TOXIN CHPB-RELATED"/>
    <property type="match status" value="1"/>
</dbReference>
<gene>
    <name evidence="1" type="ORF">A2592_01175</name>
</gene>
<reference evidence="1 2" key="1">
    <citation type="journal article" date="2016" name="Nat. Commun.">
        <title>Thousands of microbial genomes shed light on interconnected biogeochemical processes in an aquifer system.</title>
        <authorList>
            <person name="Anantharaman K."/>
            <person name="Brown C.T."/>
            <person name="Hug L.A."/>
            <person name="Sharon I."/>
            <person name="Castelle C.J."/>
            <person name="Probst A.J."/>
            <person name="Thomas B.C."/>
            <person name="Singh A."/>
            <person name="Wilkins M.J."/>
            <person name="Karaoz U."/>
            <person name="Brodie E.L."/>
            <person name="Williams K.H."/>
            <person name="Hubbard S.S."/>
            <person name="Banfield J.F."/>
        </authorList>
    </citation>
    <scope>NUCLEOTIDE SEQUENCE [LARGE SCALE GENOMIC DNA]</scope>
</reference>
<accession>A0A1F6FRD6</accession>
<dbReference type="EMBL" id="MFMT01000021">
    <property type="protein sequence ID" value="OGG88408.1"/>
    <property type="molecule type" value="Genomic_DNA"/>
</dbReference>
<comment type="caution">
    <text evidence="1">The sequence shown here is derived from an EMBL/GenBank/DDBJ whole genome shotgun (WGS) entry which is preliminary data.</text>
</comment>
<protein>
    <recommendedName>
        <fullName evidence="3">mRNA-degrading endonuclease</fullName>
    </recommendedName>
</protein>
<dbReference type="Gene3D" id="2.30.30.110">
    <property type="match status" value="1"/>
</dbReference>
<sequence length="116" mass="12890">MVNPKKKVEDLERGDIIKVSFDPTVGHEQAGYRPALIISSNVFHKTTGFALCLPITSKKKGLLFEIEIKGKKIVGVALPHGARMLDLQSRKFILIEKVAIDSCVKAQTIMNKIIFD</sequence>
<dbReference type="InterPro" id="IPR011067">
    <property type="entry name" value="Plasmid_toxin/cell-grow_inhib"/>
</dbReference>
<dbReference type="GO" id="GO:0016075">
    <property type="term" value="P:rRNA catabolic process"/>
    <property type="evidence" value="ECO:0007669"/>
    <property type="project" value="TreeGrafter"/>
</dbReference>
<dbReference type="AlphaFoldDB" id="A0A1F6FRD6"/>
<dbReference type="PANTHER" id="PTHR33988">
    <property type="entry name" value="ENDORIBONUCLEASE MAZF-RELATED"/>
    <property type="match status" value="1"/>
</dbReference>
<dbReference type="Pfam" id="PF02452">
    <property type="entry name" value="PemK_toxin"/>
    <property type="match status" value="1"/>
</dbReference>
<dbReference type="GO" id="GO:0003677">
    <property type="term" value="F:DNA binding"/>
    <property type="evidence" value="ECO:0007669"/>
    <property type="project" value="InterPro"/>
</dbReference>
<organism evidence="1 2">
    <name type="scientific">Candidatus Kaiserbacteria bacterium RIFOXYD1_FULL_42_15</name>
    <dbReference type="NCBI Taxonomy" id="1798532"/>
    <lineage>
        <taxon>Bacteria</taxon>
        <taxon>Candidatus Kaiseribacteriota</taxon>
    </lineage>
</organism>
<proteinExistence type="predicted"/>
<dbReference type="SUPFAM" id="SSF50118">
    <property type="entry name" value="Cell growth inhibitor/plasmid maintenance toxic component"/>
    <property type="match status" value="1"/>
</dbReference>
<evidence type="ECO:0000313" key="1">
    <source>
        <dbReference type="EMBL" id="OGG88408.1"/>
    </source>
</evidence>
<dbReference type="GO" id="GO:0006402">
    <property type="term" value="P:mRNA catabolic process"/>
    <property type="evidence" value="ECO:0007669"/>
    <property type="project" value="TreeGrafter"/>
</dbReference>
<dbReference type="InterPro" id="IPR003477">
    <property type="entry name" value="PemK-like"/>
</dbReference>
<name>A0A1F6FRD6_9BACT</name>
<dbReference type="Proteomes" id="UP000179230">
    <property type="component" value="Unassembled WGS sequence"/>
</dbReference>
<evidence type="ECO:0008006" key="3">
    <source>
        <dbReference type="Google" id="ProtNLM"/>
    </source>
</evidence>
<evidence type="ECO:0000313" key="2">
    <source>
        <dbReference type="Proteomes" id="UP000179230"/>
    </source>
</evidence>
<dbReference type="GO" id="GO:0004521">
    <property type="term" value="F:RNA endonuclease activity"/>
    <property type="evidence" value="ECO:0007669"/>
    <property type="project" value="TreeGrafter"/>
</dbReference>